<feature type="compositionally biased region" description="Polar residues" evidence="1">
    <location>
        <begin position="624"/>
        <end position="633"/>
    </location>
</feature>
<dbReference type="OrthoDB" id="2530187at2759"/>
<feature type="compositionally biased region" description="Low complexity" evidence="1">
    <location>
        <begin position="103"/>
        <end position="123"/>
    </location>
</feature>
<feature type="compositionally biased region" description="Basic and acidic residues" evidence="1">
    <location>
        <begin position="527"/>
        <end position="538"/>
    </location>
</feature>
<feature type="region of interest" description="Disordered" evidence="1">
    <location>
        <begin position="470"/>
        <end position="539"/>
    </location>
</feature>
<feature type="region of interest" description="Disordered" evidence="1">
    <location>
        <begin position="749"/>
        <end position="828"/>
    </location>
</feature>
<name>A0A9P6VZK3_RHOMI</name>
<accession>A0A9P6VZK3</accession>
<evidence type="ECO:0000313" key="3">
    <source>
        <dbReference type="Proteomes" id="UP000777482"/>
    </source>
</evidence>
<feature type="compositionally biased region" description="Low complexity" evidence="1">
    <location>
        <begin position="554"/>
        <end position="566"/>
    </location>
</feature>
<evidence type="ECO:0000313" key="2">
    <source>
        <dbReference type="EMBL" id="KAG0660404.1"/>
    </source>
</evidence>
<gene>
    <name evidence="2" type="ORF">C6P46_004584</name>
</gene>
<feature type="compositionally biased region" description="Low complexity" evidence="1">
    <location>
        <begin position="228"/>
        <end position="246"/>
    </location>
</feature>
<feature type="compositionally biased region" description="Low complexity" evidence="1">
    <location>
        <begin position="198"/>
        <end position="220"/>
    </location>
</feature>
<dbReference type="EMBL" id="PUHQ01000044">
    <property type="protein sequence ID" value="KAG0660404.1"/>
    <property type="molecule type" value="Genomic_DNA"/>
</dbReference>
<feature type="compositionally biased region" description="Low complexity" evidence="1">
    <location>
        <begin position="470"/>
        <end position="514"/>
    </location>
</feature>
<feature type="compositionally biased region" description="Basic residues" evidence="1">
    <location>
        <begin position="819"/>
        <end position="828"/>
    </location>
</feature>
<feature type="compositionally biased region" description="Basic and acidic residues" evidence="1">
    <location>
        <begin position="809"/>
        <end position="818"/>
    </location>
</feature>
<feature type="region of interest" description="Disordered" evidence="1">
    <location>
        <begin position="554"/>
        <end position="730"/>
    </location>
</feature>
<proteinExistence type="predicted"/>
<feature type="compositionally biased region" description="Low complexity" evidence="1">
    <location>
        <begin position="750"/>
        <end position="763"/>
    </location>
</feature>
<feature type="compositionally biased region" description="Polar residues" evidence="1">
    <location>
        <begin position="264"/>
        <end position="280"/>
    </location>
</feature>
<organism evidence="2 3">
    <name type="scientific">Rhodotorula mucilaginosa</name>
    <name type="common">Yeast</name>
    <name type="synonym">Rhodotorula rubra</name>
    <dbReference type="NCBI Taxonomy" id="5537"/>
    <lineage>
        <taxon>Eukaryota</taxon>
        <taxon>Fungi</taxon>
        <taxon>Dikarya</taxon>
        <taxon>Basidiomycota</taxon>
        <taxon>Pucciniomycotina</taxon>
        <taxon>Microbotryomycetes</taxon>
        <taxon>Sporidiobolales</taxon>
        <taxon>Sporidiobolaceae</taxon>
        <taxon>Rhodotorula</taxon>
    </lineage>
</organism>
<comment type="caution">
    <text evidence="2">The sequence shown here is derived from an EMBL/GenBank/DDBJ whole genome shotgun (WGS) entry which is preliminary data.</text>
</comment>
<feature type="region of interest" description="Disordered" evidence="1">
    <location>
        <begin position="1"/>
        <end position="49"/>
    </location>
</feature>
<feature type="compositionally biased region" description="Low complexity" evidence="1">
    <location>
        <begin position="401"/>
        <end position="421"/>
    </location>
</feature>
<feature type="region of interest" description="Disordered" evidence="1">
    <location>
        <begin position="90"/>
        <end position="280"/>
    </location>
</feature>
<evidence type="ECO:0000256" key="1">
    <source>
        <dbReference type="SAM" id="MobiDB-lite"/>
    </source>
</evidence>
<protein>
    <submittedName>
        <fullName evidence="2">Uncharacterized protein</fullName>
    </submittedName>
</protein>
<reference evidence="2 3" key="1">
    <citation type="submission" date="2020-11" db="EMBL/GenBank/DDBJ databases">
        <title>Kefir isolates.</title>
        <authorList>
            <person name="Marcisauskas S."/>
            <person name="Kim Y."/>
            <person name="Blasche S."/>
        </authorList>
    </citation>
    <scope>NUCLEOTIDE SEQUENCE [LARGE SCALE GENOMIC DNA]</scope>
    <source>
        <strain evidence="2 3">KR</strain>
    </source>
</reference>
<dbReference type="Proteomes" id="UP000777482">
    <property type="component" value="Unassembled WGS sequence"/>
</dbReference>
<dbReference type="AlphaFoldDB" id="A0A9P6VZK3"/>
<feature type="region of interest" description="Disordered" evidence="1">
    <location>
        <begin position="320"/>
        <end position="350"/>
    </location>
</feature>
<sequence length="828" mass="87484">MVLATARANKPRDGWSTSLRNADDDDSDDDCSSSPSAAPPPAEGSDWDWNWSSELIDIGLVDEPAHLRFVETPFTLAKRNALTKRAAAETETLANTEKRKKLATTPAAAASAKKAKPATTTTTPAPPHQSAALKKKTQDSSPPPPAVVPKQAVPPINSQASLPKYPLRATPIAQQQSREETPSSKARLISSSRFRPASMSTSSPTVFSSSSSSQSPSSSSATDKAVLAIAATAETETESEQASPAAGLSSTKSTARVQHPLGTTAASLTPPSNRLPQAAPSTYSVGTGVVHKVPPNQAKISTLPCSASSSELACASPAAAIEEDARDPDESPCLPPLSSRHHGGNGEEGCSAAIAGTVAAPVNVNKRLPTAKLHESNAVRRPPSPPSRTTNLPFVSPLVGRQRPLKLQQQQSPLKLQQQQSFPEQEGEEDDATRSLAVASAVHPRPQQQQQKRPRVSDGDCLLFPQAIKAPPSSSAFSTAGPASSSSSSSSSARTPFVSSTTTTAATTTTTTTTEGSNSLRTTHMYRQHEGISPETRKRLDRFKRVGNFSCSSSSTLASASSSTAAEIETDSGRLLPLSLSRRRDDDGPCLDPTTTPMPDRSALESGEPVNNNNVDPGPASSIRKVSTSTTKFSLPGFGTGSGGAVGSSLQTKKKRSRLDFTPDEPLEVFRQKKKKKKKNAHGPASSSSSSPFPHDNDGAWNGVEPVSPSPFHPTGAPFQRQRQQRPQPKRETIVLGAAVRSVRPVSLAGTTGNTLNTLNNNNKVGTSSSSLLPKRQTGGFKRPLAAARTRGNLIIRGDDNNDDDEEERASHEGEDAKRRRLYRSLGL</sequence>
<feature type="compositionally biased region" description="Low complexity" evidence="1">
    <location>
        <begin position="718"/>
        <end position="727"/>
    </location>
</feature>
<keyword evidence="3" id="KW-1185">Reference proteome</keyword>
<feature type="compositionally biased region" description="Basic residues" evidence="1">
    <location>
        <begin position="672"/>
        <end position="681"/>
    </location>
</feature>
<feature type="region of interest" description="Disordered" evidence="1">
    <location>
        <begin position="368"/>
        <end position="434"/>
    </location>
</feature>